<gene>
    <name evidence="2" type="ORF">E8L99_04040</name>
</gene>
<accession>A0A4D7QE51</accession>
<dbReference type="InterPro" id="IPR036188">
    <property type="entry name" value="FAD/NAD-bd_sf"/>
</dbReference>
<dbReference type="GO" id="GO:0016491">
    <property type="term" value="F:oxidoreductase activity"/>
    <property type="evidence" value="ECO:0007669"/>
    <property type="project" value="InterPro"/>
</dbReference>
<reference evidence="2 3" key="1">
    <citation type="submission" date="2019-04" db="EMBL/GenBank/DDBJ databases">
        <title>Phreatobacter aquaticus sp. nov.</title>
        <authorList>
            <person name="Choi A."/>
            <person name="Baek K."/>
        </authorList>
    </citation>
    <scope>NUCLEOTIDE SEQUENCE [LARGE SCALE GENOMIC DNA]</scope>
    <source>
        <strain evidence="2 3">NMCR1094</strain>
    </source>
</reference>
<dbReference type="KEGG" id="paqt:E8L99_04040"/>
<dbReference type="AlphaFoldDB" id="A0A4D7QE51"/>
<dbReference type="Gene3D" id="3.50.50.60">
    <property type="entry name" value="FAD/NAD(P)-binding domain"/>
    <property type="match status" value="1"/>
</dbReference>
<feature type="domain" description="Amine oxidase" evidence="1">
    <location>
        <begin position="84"/>
        <end position="266"/>
    </location>
</feature>
<dbReference type="RefSeq" id="WP_137098339.1">
    <property type="nucleotide sequence ID" value="NZ_CP039865.1"/>
</dbReference>
<evidence type="ECO:0000313" key="3">
    <source>
        <dbReference type="Proteomes" id="UP000298588"/>
    </source>
</evidence>
<sequence length="312" mass="32660">MTRSIAIIGAGMAGLAAARRLGAAGYSITLFDKSRGVGGRMATRRLESLQFDHGAQYFTARGDAFRALVAEWQGAGQTGEWFDGAFVGTPGMTAPARTMVGHSTLMTGVQVTGLERQPGGWSVRTADGPVDMDANGSFSAVILAVPSPQAVPLLASAGVRLHGVDKATYAPCWALMLAFAEPVLDAPYRRFTDGPISWIARNSSKPGRSPAPETLVVHASPDWSRAHLEMAPADAAAALLAHLRALTGIPAEPTYSAAHRWRYALVEQAAGVPCLWDSEAQIGACGDWCLGPRVEAAFDSGEAMAAAVLASD</sequence>
<proteinExistence type="predicted"/>
<dbReference type="Gene3D" id="3.90.660.10">
    <property type="match status" value="1"/>
</dbReference>
<dbReference type="Proteomes" id="UP000298588">
    <property type="component" value="Chromosome"/>
</dbReference>
<dbReference type="Pfam" id="PF01593">
    <property type="entry name" value="Amino_oxidase"/>
    <property type="match status" value="1"/>
</dbReference>
<evidence type="ECO:0000313" key="2">
    <source>
        <dbReference type="EMBL" id="QCK85005.1"/>
    </source>
</evidence>
<dbReference type="InterPro" id="IPR002937">
    <property type="entry name" value="Amino_oxidase"/>
</dbReference>
<dbReference type="PRINTS" id="PR00419">
    <property type="entry name" value="ADXRDTASE"/>
</dbReference>
<name>A0A4D7QE51_9HYPH</name>
<dbReference type="SUPFAM" id="SSF51905">
    <property type="entry name" value="FAD/NAD(P)-binding domain"/>
    <property type="match status" value="1"/>
</dbReference>
<organism evidence="2 3">
    <name type="scientific">Phreatobacter aquaticus</name>
    <dbReference type="NCBI Taxonomy" id="2570229"/>
    <lineage>
        <taxon>Bacteria</taxon>
        <taxon>Pseudomonadati</taxon>
        <taxon>Pseudomonadota</taxon>
        <taxon>Alphaproteobacteria</taxon>
        <taxon>Hyphomicrobiales</taxon>
        <taxon>Phreatobacteraceae</taxon>
        <taxon>Phreatobacter</taxon>
    </lineage>
</organism>
<dbReference type="Pfam" id="PF13450">
    <property type="entry name" value="NAD_binding_8"/>
    <property type="match status" value="1"/>
</dbReference>
<dbReference type="PANTHER" id="PTHR16128:SF5">
    <property type="entry name" value="FAD_NAD(P)-BINDING OXIDOREDUCTASE FAMILY PROTEIN"/>
    <property type="match status" value="1"/>
</dbReference>
<protein>
    <recommendedName>
        <fullName evidence="1">Amine oxidase domain-containing protein</fullName>
    </recommendedName>
</protein>
<dbReference type="OrthoDB" id="5792777at2"/>
<keyword evidence="3" id="KW-1185">Reference proteome</keyword>
<dbReference type="PANTHER" id="PTHR16128">
    <property type="entry name" value="FAD/NAD(P)-BINDING OXIDOREDUCTASE FAMILY PROTEIN"/>
    <property type="match status" value="1"/>
</dbReference>
<evidence type="ECO:0000259" key="1">
    <source>
        <dbReference type="Pfam" id="PF01593"/>
    </source>
</evidence>
<dbReference type="EMBL" id="CP039865">
    <property type="protein sequence ID" value="QCK85005.1"/>
    <property type="molecule type" value="Genomic_DNA"/>
</dbReference>